<evidence type="ECO:0000313" key="7">
    <source>
        <dbReference type="EMBL" id="CSC81634.1"/>
    </source>
</evidence>
<feature type="domain" description="ABC-three component systems C-terminal" evidence="1">
    <location>
        <begin position="261"/>
        <end position="382"/>
    </location>
</feature>
<organism evidence="5">
    <name type="scientific">Vibrio cholerae</name>
    <dbReference type="NCBI Taxonomy" id="666"/>
    <lineage>
        <taxon>Bacteria</taxon>
        <taxon>Pseudomonadati</taxon>
        <taxon>Pseudomonadota</taxon>
        <taxon>Gammaproteobacteria</taxon>
        <taxon>Vibrionales</taxon>
        <taxon>Vibrionaceae</taxon>
        <taxon>Vibrio</taxon>
    </lineage>
</organism>
<dbReference type="EMBL" id="KJ626222">
    <property type="protein sequence ID" value="AIC64196.1"/>
    <property type="molecule type" value="Genomic_DNA"/>
</dbReference>
<dbReference type="OMA" id="VGWHPDY"/>
<reference evidence="9" key="5">
    <citation type="submission" date="2023-08" db="EMBL/GenBank/DDBJ databases">
        <title>Vibrio cholerae Outbreaks in Tanzania Exemplify Founder Flush: Simultaneous Increases in Population Size and Genetic Diversity.</title>
        <authorList>
            <person name="Debes A.K."/>
            <person name="Mohammed A."/>
            <person name="Maseke I."/>
            <person name="Almeida M."/>
            <person name="Li S."/>
            <person name="Matimba H."/>
            <person name="Joachim A."/>
            <person name="Mizinduko M."/>
            <person name="Nyanga S."/>
            <person name="Kelly M."/>
            <person name="Kachwamba Y."/>
            <person name="Schaffer A.M."/>
            <person name="Nyanga A.S."/>
            <person name="Mghamba J."/>
            <person name="Mosha F.S."/>
            <person name="Sack D.A."/>
            <person name="Stine O.C."/>
        </authorList>
    </citation>
    <scope>NUCLEOTIDE SEQUENCE</scope>
    <source>
        <strain evidence="9">TDS0091212</strain>
    </source>
</reference>
<proteinExistence type="predicted"/>
<protein>
    <recommendedName>
        <fullName evidence="1">ABC-three component systems C-terminal domain-containing protein</fullName>
    </recommendedName>
</protein>
<dbReference type="EMBL" id="CWQJ01000036">
    <property type="protein sequence ID" value="CSC81634.1"/>
    <property type="molecule type" value="Genomic_DNA"/>
</dbReference>
<name>A0A060KT36_VIBCL</name>
<evidence type="ECO:0000313" key="3">
    <source>
        <dbReference type="EMBL" id="AIC64132.1"/>
    </source>
</evidence>
<reference evidence="11 12" key="2">
    <citation type="submission" date="2015-07" db="EMBL/GenBank/DDBJ databases">
        <authorList>
            <consortium name="Pathogen Informatics"/>
        </authorList>
    </citation>
    <scope>NUCLEOTIDE SEQUENCE [LARGE SCALE GENOMIC DNA]</scope>
    <source>
        <strain evidence="8 11">A316</strain>
        <strain evidence="7 12">A325</strain>
    </source>
</reference>
<evidence type="ECO:0000313" key="10">
    <source>
        <dbReference type="EMBL" id="MVD24171.1"/>
    </source>
</evidence>
<evidence type="ECO:0000313" key="8">
    <source>
        <dbReference type="EMBL" id="CSD20573.1"/>
    </source>
</evidence>
<evidence type="ECO:0000313" key="12">
    <source>
        <dbReference type="Proteomes" id="UP000046067"/>
    </source>
</evidence>
<dbReference type="EMBL" id="JAHBND010000663">
    <property type="protein sequence ID" value="MBS7674892.1"/>
    <property type="molecule type" value="Genomic_DNA"/>
</dbReference>
<dbReference type="EMBL" id="KJ626219">
    <property type="protein sequence ID" value="AIC64120.1"/>
    <property type="molecule type" value="Genomic_DNA"/>
</dbReference>
<dbReference type="AlphaFoldDB" id="A0A060KT36"/>
<dbReference type="Pfam" id="PF20283">
    <property type="entry name" value="CTD7"/>
    <property type="match status" value="1"/>
</dbReference>
<dbReference type="EMBL" id="CWQY01000036">
    <property type="protein sequence ID" value="CSD20573.1"/>
    <property type="molecule type" value="Genomic_DNA"/>
</dbReference>
<reference evidence="9" key="4">
    <citation type="submission" date="2021-05" db="EMBL/GenBank/DDBJ databases">
        <authorList>
            <person name="Stine C."/>
        </authorList>
    </citation>
    <scope>NUCLEOTIDE SEQUENCE</scope>
    <source>
        <strain evidence="9">TDS0091212</strain>
    </source>
</reference>
<evidence type="ECO:0000313" key="11">
    <source>
        <dbReference type="Proteomes" id="UP000041770"/>
    </source>
</evidence>
<dbReference type="RefSeq" id="WP_000654528.1">
    <property type="nucleotide sequence ID" value="NZ_AP018677.1"/>
</dbReference>
<gene>
    <name evidence="10" type="ORF">D6U24_12485</name>
    <name evidence="8" type="ORF">ERS013200_03523</name>
    <name evidence="7" type="ORF">ERS013201_03639</name>
    <name evidence="9" type="ORF">KIN13_15850</name>
    <name evidence="5" type="ORF">VC_0492</name>
</gene>
<evidence type="ECO:0000259" key="1">
    <source>
        <dbReference type="Pfam" id="PF20283"/>
    </source>
</evidence>
<dbReference type="Proteomes" id="UP001196338">
    <property type="component" value="Unassembled WGS sequence"/>
</dbReference>
<dbReference type="Proteomes" id="UP000471242">
    <property type="component" value="Unassembled WGS sequence"/>
</dbReference>
<reference evidence="10 13" key="3">
    <citation type="submission" date="2018-09" db="EMBL/GenBank/DDBJ databases">
        <title>Genomic epidemiology reveals two lineages of Vibrio cholerae that can cause global cholera epidemics despite absence of cholera toxin gene.</title>
        <authorList>
            <person name="Wang H."/>
            <person name="Zen W."/>
            <person name="Yu H."/>
            <person name="Zhang W."/>
            <person name="Pan J."/>
            <person name="Yang C."/>
            <person name="Cui Y."/>
        </authorList>
    </citation>
    <scope>NUCLEOTIDE SEQUENCE [LARGE SCALE GENOMIC DNA]</scope>
    <source>
        <strain evidence="10 13">00-1_S85</strain>
    </source>
</reference>
<dbReference type="Proteomes" id="UP000046067">
    <property type="component" value="Unassembled WGS sequence"/>
</dbReference>
<evidence type="ECO:0000313" key="13">
    <source>
        <dbReference type="Proteomes" id="UP000471242"/>
    </source>
</evidence>
<accession>A0A060KT36</accession>
<evidence type="ECO:0000313" key="2">
    <source>
        <dbReference type="EMBL" id="AIC64120.1"/>
    </source>
</evidence>
<dbReference type="Proteomes" id="UP000041770">
    <property type="component" value="Unassembled WGS sequence"/>
</dbReference>
<reference evidence="5" key="1">
    <citation type="submission" date="2014-03" db="EMBL/GenBank/DDBJ databases">
        <title>Complete sequence of Vibrio Seventh Pandemic Island VSP-2.</title>
        <authorList>
            <person name="Cherkasov A.V."/>
            <person name="Krasnov Y.M."/>
            <person name="Agafonov D.A."/>
            <person name="Smirnova N.I."/>
        </authorList>
    </citation>
    <scope>NUCLEOTIDE SEQUENCE</scope>
    <source>
        <strain evidence="2">L3226</strain>
        <strain evidence="4">M1293</strain>
        <strain evidence="3">M818</strain>
        <strain evidence="5">R17644</strain>
        <strain evidence="6">R18899</strain>
    </source>
</reference>
<dbReference type="EMBL" id="KJ626223">
    <property type="protein sequence ID" value="AIC64225.1"/>
    <property type="molecule type" value="Genomic_DNA"/>
</dbReference>
<evidence type="ECO:0000313" key="4">
    <source>
        <dbReference type="EMBL" id="AIC64164.1"/>
    </source>
</evidence>
<dbReference type="EMBL" id="QZRB01000017">
    <property type="protein sequence ID" value="MVD24171.1"/>
    <property type="molecule type" value="Genomic_DNA"/>
</dbReference>
<dbReference type="KEGG" id="vcq:EN18_19500"/>
<evidence type="ECO:0000313" key="6">
    <source>
        <dbReference type="EMBL" id="AIC64225.1"/>
    </source>
</evidence>
<dbReference type="PATRIC" id="fig|666.1969.peg.2212"/>
<sequence>MKDNSTSAVSSWLGYKIQEYRLTQRLLEANNSSCIGFEILDDLEEHTGSTSTFEQDKISTTGRNIVSNHSKDLWKTLSNWMDLIDSGEIDVDNTIFLLFTNKRCHSEVLQLLSTSQATEEASKAFDEILKIVSHPSPSIANYLNNFSKSKTDACRLISKFTYIYGSGSAPHDLRESYKLHRLGALEEHLDEIMYEILGWVSDVLTLAAEKRQPTIVRAKDFGARLGEIESKYRQKTILNYFCNRSSESEDVQNTIKDAPNYIKQLNLINVDDSELEEAAIANLETKDAVVEWTLNGDVQDYSYRYYQRELRRCWGIQKQKIHLDFNGRPETEVGQRLYIECLNNVTRYYLENKKVGDFFAHGTLHSMADKLTIGWHPEFDKKLGDPDA</sequence>
<dbReference type="EMBL" id="KJ626221">
    <property type="protein sequence ID" value="AIC64164.1"/>
    <property type="molecule type" value="Genomic_DNA"/>
</dbReference>
<dbReference type="EMBL" id="KJ626220">
    <property type="protein sequence ID" value="AIC64132.1"/>
    <property type="molecule type" value="Genomic_DNA"/>
</dbReference>
<evidence type="ECO:0000313" key="5">
    <source>
        <dbReference type="EMBL" id="AIC64196.1"/>
    </source>
</evidence>
<dbReference type="InterPro" id="IPR046913">
    <property type="entry name" value="ABC-3C_CTD7"/>
</dbReference>
<evidence type="ECO:0000313" key="9">
    <source>
        <dbReference type="EMBL" id="MBS7674892.1"/>
    </source>
</evidence>